<dbReference type="EMBL" id="QXGE01000268">
    <property type="protein sequence ID" value="KAE9317889.1"/>
    <property type="molecule type" value="Genomic_DNA"/>
</dbReference>
<evidence type="ECO:0000313" key="1">
    <source>
        <dbReference type="EMBL" id="KAE9317889.1"/>
    </source>
</evidence>
<reference evidence="1 2" key="1">
    <citation type="submission" date="2018-08" db="EMBL/GenBank/DDBJ databases">
        <title>Genomic investigation of the strawberry pathogen Phytophthora fragariae indicates pathogenicity is determined by transcriptional variation in three key races.</title>
        <authorList>
            <person name="Adams T.M."/>
            <person name="Armitage A.D."/>
            <person name="Sobczyk M.K."/>
            <person name="Bates H.J."/>
            <person name="Dunwell J.M."/>
            <person name="Nellist C.F."/>
            <person name="Harrison R.J."/>
        </authorList>
    </citation>
    <scope>NUCLEOTIDE SEQUENCE [LARGE SCALE GENOMIC DNA]</scope>
    <source>
        <strain evidence="1 2">A4</strain>
    </source>
</reference>
<feature type="non-terminal residue" evidence="1">
    <location>
        <position position="32"/>
    </location>
</feature>
<name>A0A6A4E6W0_9STRA</name>
<organism evidence="1 2">
    <name type="scientific">Phytophthora fragariae</name>
    <dbReference type="NCBI Taxonomy" id="53985"/>
    <lineage>
        <taxon>Eukaryota</taxon>
        <taxon>Sar</taxon>
        <taxon>Stramenopiles</taxon>
        <taxon>Oomycota</taxon>
        <taxon>Peronosporomycetes</taxon>
        <taxon>Peronosporales</taxon>
        <taxon>Peronosporaceae</taxon>
        <taxon>Phytophthora</taxon>
    </lineage>
</organism>
<accession>A0A6A4E6W0</accession>
<proteinExistence type="predicted"/>
<comment type="caution">
    <text evidence="1">The sequence shown here is derived from an EMBL/GenBank/DDBJ whole genome shotgun (WGS) entry which is preliminary data.</text>
</comment>
<protein>
    <submittedName>
        <fullName evidence="1">Uncharacterized protein</fullName>
    </submittedName>
</protein>
<sequence>MENVAMQRKAYCAERVMLDWIDEVWGPGASNQ</sequence>
<gene>
    <name evidence="1" type="ORF">PF001_g6627</name>
</gene>
<dbReference type="Proteomes" id="UP000437068">
    <property type="component" value="Unassembled WGS sequence"/>
</dbReference>
<evidence type="ECO:0000313" key="2">
    <source>
        <dbReference type="Proteomes" id="UP000437068"/>
    </source>
</evidence>
<dbReference type="AlphaFoldDB" id="A0A6A4E6W0"/>